<feature type="domain" description="NPHP4 Ig-like" evidence="4">
    <location>
        <begin position="349"/>
        <end position="452"/>
    </location>
</feature>
<dbReference type="AlphaFoldDB" id="A0AA36DF40"/>
<dbReference type="Pfam" id="PF26190">
    <property type="entry name" value="Ig_NPHP4_1st"/>
    <property type="match status" value="1"/>
</dbReference>
<evidence type="ECO:0000313" key="6">
    <source>
        <dbReference type="Proteomes" id="UP001177023"/>
    </source>
</evidence>
<evidence type="ECO:0000259" key="2">
    <source>
        <dbReference type="Pfam" id="PF26186"/>
    </source>
</evidence>
<dbReference type="GO" id="GO:1904491">
    <property type="term" value="P:protein localization to ciliary transition zone"/>
    <property type="evidence" value="ECO:0007669"/>
    <property type="project" value="TreeGrafter"/>
</dbReference>
<feature type="domain" description="NPHP4 Ig-like" evidence="3">
    <location>
        <begin position="669"/>
        <end position="758"/>
    </location>
</feature>
<dbReference type="GO" id="GO:0090090">
    <property type="term" value="P:negative regulation of canonical Wnt signaling pathway"/>
    <property type="evidence" value="ECO:0007669"/>
    <property type="project" value="InterPro"/>
</dbReference>
<dbReference type="InterPro" id="IPR058686">
    <property type="entry name" value="Ig_NPHP4_3rd"/>
</dbReference>
<dbReference type="Pfam" id="PF26015">
    <property type="entry name" value="Ig_NPH4_3rd"/>
    <property type="match status" value="1"/>
</dbReference>
<evidence type="ECO:0000259" key="3">
    <source>
        <dbReference type="Pfam" id="PF26187"/>
    </source>
</evidence>
<dbReference type="PANTHER" id="PTHR31043">
    <property type="entry name" value="NEPHROCYSTIN-4"/>
    <property type="match status" value="1"/>
</dbReference>
<dbReference type="EMBL" id="CATQJA010002708">
    <property type="protein sequence ID" value="CAJ0586433.1"/>
    <property type="molecule type" value="Genomic_DNA"/>
</dbReference>
<dbReference type="GO" id="GO:0036064">
    <property type="term" value="C:ciliary basal body"/>
    <property type="evidence" value="ECO:0007669"/>
    <property type="project" value="TreeGrafter"/>
</dbReference>
<evidence type="ECO:0000259" key="1">
    <source>
        <dbReference type="Pfam" id="PF26015"/>
    </source>
</evidence>
<accession>A0AA36DF40</accession>
<dbReference type="InterPro" id="IPR058685">
    <property type="entry name" value="Ig_NPHP4_4th"/>
</dbReference>
<comment type="caution">
    <text evidence="5">The sequence shown here is derived from an EMBL/GenBank/DDBJ whole genome shotgun (WGS) entry which is preliminary data.</text>
</comment>
<dbReference type="GO" id="GO:0097546">
    <property type="term" value="C:ciliary base"/>
    <property type="evidence" value="ECO:0007669"/>
    <property type="project" value="TreeGrafter"/>
</dbReference>
<feature type="domain" description="NPHP4 C2-like" evidence="2">
    <location>
        <begin position="127"/>
        <end position="296"/>
    </location>
</feature>
<reference evidence="5" key="1">
    <citation type="submission" date="2023-06" db="EMBL/GenBank/DDBJ databases">
        <authorList>
            <person name="Delattre M."/>
        </authorList>
    </citation>
    <scope>NUCLEOTIDE SEQUENCE</scope>
    <source>
        <strain evidence="5">AF72</strain>
    </source>
</reference>
<name>A0AA36DF40_9BILA</name>
<dbReference type="PANTHER" id="PTHR31043:SF3">
    <property type="entry name" value="NEPHROCYSTIN-4"/>
    <property type="match status" value="1"/>
</dbReference>
<sequence length="762" mass="86449">MTVGWESQLSAPELLPFLPGSIDEVTIDFGEHGKEIEDALRADITAERRCNYFVPPSRNAKAPPPRLAIIERRLRKFQPKPVVHLTLEKPLEKSPYQGLDENENYTVVDTEYVSAFSVPRSAYGLVAWAEVPPIYDRNGDLPKTIDLSAGPTYNEAIERNDPLDTHEIVVQFLGVTWASQHLATPKTCFFTFQFYRFPEVTTEKLLAVATIPGEPCILKRLLPGNGEPVEENHGFMVRLTVDRSAISPQDPAEFVNFLLNASLQIDIWDADSVQLIGTTNIPLHCLIRNGLEAVQFFAYGTVMQNSVGPVQKKTMKNFVFDAELEAYKRIRNEGKAGRLLNTLFRGITTEHKIHVSLGESVFFEFLLQNTLDQPVNCVVEIEESGLRLLTDDAEWAFYKKAHKLDTPIERNLVRRDEEGKTSLVLKPREVVYVPFLYEDLKAVGKADGQTSQTKVVFKRWPSLEPLQILSLHVVHQPYALLRSVRFYSREHHNCTRCIRVPRNYRQILPKSVKTSDPTVKARLIWANGALDLQFTAFCGPSGTSREFLLILYADAEAYRLFGVWKITLYSTGSIELKGIQSEVTNFGVELKKPGLEGRFIQLYSSNPELSPVGAQPTLFEDTDHRFNLQYRPTIKGPQTSLITAVDVANRDLCGSWLINTKSVEPEVTKEFEVVLRRGEEHPIYRKIPFQNPYGVAAAFRIRANRPDAIKVQEELLKLPPNGIATLTLEFCRRDVYTALIYIQNVDTAQTEETFRLNVRPEK</sequence>
<feature type="non-terminal residue" evidence="5">
    <location>
        <position position="1"/>
    </location>
</feature>
<keyword evidence="6" id="KW-1185">Reference proteome</keyword>
<organism evidence="5 6">
    <name type="scientific">Mesorhabditis spiculigera</name>
    <dbReference type="NCBI Taxonomy" id="96644"/>
    <lineage>
        <taxon>Eukaryota</taxon>
        <taxon>Metazoa</taxon>
        <taxon>Ecdysozoa</taxon>
        <taxon>Nematoda</taxon>
        <taxon>Chromadorea</taxon>
        <taxon>Rhabditida</taxon>
        <taxon>Rhabditina</taxon>
        <taxon>Rhabditomorpha</taxon>
        <taxon>Rhabditoidea</taxon>
        <taxon>Rhabditidae</taxon>
        <taxon>Mesorhabditinae</taxon>
        <taxon>Mesorhabditis</taxon>
    </lineage>
</organism>
<dbReference type="Proteomes" id="UP001177023">
    <property type="component" value="Unassembled WGS sequence"/>
</dbReference>
<feature type="domain" description="NPHP4 Ig-like" evidence="1">
    <location>
        <begin position="598"/>
        <end position="661"/>
    </location>
</feature>
<dbReference type="GO" id="GO:0097730">
    <property type="term" value="C:non-motile cilium"/>
    <property type="evidence" value="ECO:0007669"/>
    <property type="project" value="InterPro"/>
</dbReference>
<dbReference type="InterPro" id="IPR058687">
    <property type="entry name" value="Ig_NPHP4_1st"/>
</dbReference>
<evidence type="ECO:0008006" key="7">
    <source>
        <dbReference type="Google" id="ProtNLM"/>
    </source>
</evidence>
<dbReference type="InterPro" id="IPR029775">
    <property type="entry name" value="NPHP4"/>
</dbReference>
<proteinExistence type="predicted"/>
<gene>
    <name evidence="5" type="ORF">MSPICULIGERA_LOCUS24438</name>
</gene>
<dbReference type="InterPro" id="IPR058765">
    <property type="entry name" value="NPHP4_C2-like"/>
</dbReference>
<evidence type="ECO:0000313" key="5">
    <source>
        <dbReference type="EMBL" id="CAJ0586433.1"/>
    </source>
</evidence>
<evidence type="ECO:0000259" key="4">
    <source>
        <dbReference type="Pfam" id="PF26190"/>
    </source>
</evidence>
<dbReference type="Pfam" id="PF26186">
    <property type="entry name" value="NPHP4_C2_3rd"/>
    <property type="match status" value="1"/>
</dbReference>
<dbReference type="Pfam" id="PF26187">
    <property type="entry name" value="Ig_NPHP4_4th"/>
    <property type="match status" value="1"/>
</dbReference>
<protein>
    <recommendedName>
        <fullName evidence="7">Nephrocystin-4</fullName>
    </recommendedName>
</protein>
<dbReference type="GO" id="GO:0035869">
    <property type="term" value="C:ciliary transition zone"/>
    <property type="evidence" value="ECO:0007669"/>
    <property type="project" value="TreeGrafter"/>
</dbReference>